<dbReference type="GO" id="GO:0016020">
    <property type="term" value="C:membrane"/>
    <property type="evidence" value="ECO:0007669"/>
    <property type="project" value="UniProtKB-SubCell"/>
</dbReference>
<dbReference type="InterPro" id="IPR051280">
    <property type="entry name" value="Cl-channel/antiporter"/>
</dbReference>
<dbReference type="Proteomes" id="UP000789595">
    <property type="component" value="Unassembled WGS sequence"/>
</dbReference>
<comment type="caution">
    <text evidence="11">Lacks conserved residue(s) required for the propagation of feature annotation.</text>
</comment>
<feature type="domain" description="CBS" evidence="13">
    <location>
        <begin position="702"/>
        <end position="755"/>
    </location>
</feature>
<proteinExistence type="inferred from homology"/>
<organism evidence="14">
    <name type="scientific">Pelagomonas calceolata</name>
    <dbReference type="NCBI Taxonomy" id="35677"/>
    <lineage>
        <taxon>Eukaryota</taxon>
        <taxon>Sar</taxon>
        <taxon>Stramenopiles</taxon>
        <taxon>Ochrophyta</taxon>
        <taxon>Pelagophyceae</taxon>
        <taxon>Pelagomonadales</taxon>
        <taxon>Pelagomonadaceae</taxon>
        <taxon>Pelagomonas</taxon>
    </lineage>
</organism>
<keyword evidence="16" id="KW-1185">Reference proteome</keyword>
<feature type="transmembrane region" description="Helical" evidence="11">
    <location>
        <begin position="520"/>
        <end position="542"/>
    </location>
</feature>
<evidence type="ECO:0000313" key="16">
    <source>
        <dbReference type="Proteomes" id="UP000789595"/>
    </source>
</evidence>
<evidence type="ECO:0000256" key="9">
    <source>
        <dbReference type="ARBA" id="ARBA00023214"/>
    </source>
</evidence>
<feature type="compositionally biased region" description="Basic and acidic residues" evidence="12">
    <location>
        <begin position="662"/>
        <end position="673"/>
    </location>
</feature>
<dbReference type="AlphaFoldDB" id="A0A7S4A2K3"/>
<dbReference type="InterPro" id="IPR014743">
    <property type="entry name" value="Cl-channel_core"/>
</dbReference>
<dbReference type="InterPro" id="IPR000644">
    <property type="entry name" value="CBS_dom"/>
</dbReference>
<dbReference type="PRINTS" id="PR00762">
    <property type="entry name" value="CLCHANNEL"/>
</dbReference>
<evidence type="ECO:0000313" key="15">
    <source>
        <dbReference type="EMBL" id="CAH0378752.1"/>
    </source>
</evidence>
<gene>
    <name evidence="14" type="ORF">PCAL00307_LOCUS17071</name>
    <name evidence="15" type="ORF">PECAL_6P03480</name>
</gene>
<dbReference type="SMART" id="SM00116">
    <property type="entry name" value="CBS"/>
    <property type="match status" value="2"/>
</dbReference>
<keyword evidence="9 11" id="KW-0868">Chloride</keyword>
<dbReference type="GO" id="GO:0005254">
    <property type="term" value="F:chloride channel activity"/>
    <property type="evidence" value="ECO:0007669"/>
    <property type="project" value="UniProtKB-UniRule"/>
</dbReference>
<reference evidence="15" key="2">
    <citation type="submission" date="2021-11" db="EMBL/GenBank/DDBJ databases">
        <authorList>
            <consortium name="Genoscope - CEA"/>
            <person name="William W."/>
        </authorList>
    </citation>
    <scope>NUCLEOTIDE SEQUENCE</scope>
</reference>
<evidence type="ECO:0000313" key="14">
    <source>
        <dbReference type="EMBL" id="CAE0701635.1"/>
    </source>
</evidence>
<dbReference type="InterPro" id="IPR001807">
    <property type="entry name" value="ClC"/>
</dbReference>
<name>A0A7S4A2K3_9STRA</name>
<keyword evidence="8 11" id="KW-0472">Membrane</keyword>
<accession>A0A7S4A2K3</accession>
<evidence type="ECO:0000256" key="10">
    <source>
        <dbReference type="PROSITE-ProRule" id="PRU00703"/>
    </source>
</evidence>
<protein>
    <recommendedName>
        <fullName evidence="11">Chloride channel protein</fullName>
    </recommendedName>
</protein>
<feature type="transmembrane region" description="Helical" evidence="11">
    <location>
        <begin position="548"/>
        <end position="568"/>
    </location>
</feature>
<evidence type="ECO:0000256" key="11">
    <source>
        <dbReference type="RuleBase" id="RU361221"/>
    </source>
</evidence>
<feature type="transmembrane region" description="Helical" evidence="11">
    <location>
        <begin position="481"/>
        <end position="499"/>
    </location>
</feature>
<dbReference type="CDD" id="cd04591">
    <property type="entry name" value="CBS_pair_voltage-gated_CLC_euk_bac"/>
    <property type="match status" value="1"/>
</dbReference>
<evidence type="ECO:0000256" key="4">
    <source>
        <dbReference type="ARBA" id="ARBA00022737"/>
    </source>
</evidence>
<evidence type="ECO:0000256" key="3">
    <source>
        <dbReference type="ARBA" id="ARBA00022692"/>
    </source>
</evidence>
<keyword evidence="6 11" id="KW-0406">Ion transport</keyword>
<dbReference type="PROSITE" id="PS51371">
    <property type="entry name" value="CBS"/>
    <property type="match status" value="1"/>
</dbReference>
<keyword evidence="7 10" id="KW-0129">CBS domain</keyword>
<dbReference type="Pfam" id="PF00654">
    <property type="entry name" value="Voltage_CLC"/>
    <property type="match status" value="1"/>
</dbReference>
<keyword evidence="2 11" id="KW-0813">Transport</keyword>
<feature type="transmembrane region" description="Helical" evidence="11">
    <location>
        <begin position="96"/>
        <end position="119"/>
    </location>
</feature>
<evidence type="ECO:0000256" key="2">
    <source>
        <dbReference type="ARBA" id="ARBA00022448"/>
    </source>
</evidence>
<feature type="transmembrane region" description="Helical" evidence="11">
    <location>
        <begin position="324"/>
        <end position="353"/>
    </location>
</feature>
<comment type="similarity">
    <text evidence="11">Belongs to the chloride channel (TC 2.A.49) family.</text>
</comment>
<dbReference type="OrthoDB" id="428525at2759"/>
<evidence type="ECO:0000256" key="8">
    <source>
        <dbReference type="ARBA" id="ARBA00023136"/>
    </source>
</evidence>
<dbReference type="EMBL" id="CAKKNE010000006">
    <property type="protein sequence ID" value="CAH0378752.1"/>
    <property type="molecule type" value="Genomic_DNA"/>
</dbReference>
<comment type="subcellular location">
    <subcellularLocation>
        <location evidence="1 11">Membrane</location>
        <topology evidence="1 11">Multi-pass membrane protein</topology>
    </subcellularLocation>
</comment>
<dbReference type="EMBL" id="HBIW01019878">
    <property type="protein sequence ID" value="CAE0701635.1"/>
    <property type="molecule type" value="Transcribed_RNA"/>
</dbReference>
<keyword evidence="3 11" id="KW-0812">Transmembrane</keyword>
<dbReference type="PANTHER" id="PTHR11689:SF161">
    <property type="entry name" value="CHLORIDE CHANNEL PROTEIN"/>
    <property type="match status" value="1"/>
</dbReference>
<evidence type="ECO:0000256" key="12">
    <source>
        <dbReference type="SAM" id="MobiDB-lite"/>
    </source>
</evidence>
<feature type="transmembrane region" description="Helical" evidence="11">
    <location>
        <begin position="449"/>
        <end position="475"/>
    </location>
</feature>
<keyword evidence="5 11" id="KW-1133">Transmembrane helix</keyword>
<dbReference type="SUPFAM" id="SSF54631">
    <property type="entry name" value="CBS-domain pair"/>
    <property type="match status" value="1"/>
</dbReference>
<dbReference type="Pfam" id="PF00571">
    <property type="entry name" value="CBS"/>
    <property type="match status" value="1"/>
</dbReference>
<evidence type="ECO:0000256" key="1">
    <source>
        <dbReference type="ARBA" id="ARBA00004141"/>
    </source>
</evidence>
<evidence type="ECO:0000256" key="5">
    <source>
        <dbReference type="ARBA" id="ARBA00022989"/>
    </source>
</evidence>
<dbReference type="PANTHER" id="PTHR11689">
    <property type="entry name" value="CHLORIDE CHANNEL PROTEIN CLC FAMILY MEMBER"/>
    <property type="match status" value="1"/>
</dbReference>
<dbReference type="SUPFAM" id="SSF81340">
    <property type="entry name" value="Clc chloride channel"/>
    <property type="match status" value="1"/>
</dbReference>
<keyword evidence="4" id="KW-0677">Repeat</keyword>
<dbReference type="Gene3D" id="3.10.580.10">
    <property type="entry name" value="CBS-domain"/>
    <property type="match status" value="1"/>
</dbReference>
<reference evidence="14" key="1">
    <citation type="submission" date="2021-01" db="EMBL/GenBank/DDBJ databases">
        <authorList>
            <person name="Corre E."/>
            <person name="Pelletier E."/>
            <person name="Niang G."/>
            <person name="Scheremetjew M."/>
            <person name="Finn R."/>
            <person name="Kale V."/>
            <person name="Holt S."/>
            <person name="Cochrane G."/>
            <person name="Meng A."/>
            <person name="Brown T."/>
            <person name="Cohen L."/>
        </authorList>
    </citation>
    <scope>NUCLEOTIDE SEQUENCE</scope>
    <source>
        <strain evidence="14">CCMP1756</strain>
    </source>
</reference>
<evidence type="ECO:0000256" key="6">
    <source>
        <dbReference type="ARBA" id="ARBA00023065"/>
    </source>
</evidence>
<dbReference type="Gene3D" id="1.10.3080.10">
    <property type="entry name" value="Clc chloride channel"/>
    <property type="match status" value="1"/>
</dbReference>
<feature type="transmembrane region" description="Helical" evidence="11">
    <location>
        <begin position="246"/>
        <end position="270"/>
    </location>
</feature>
<dbReference type="InterPro" id="IPR046342">
    <property type="entry name" value="CBS_dom_sf"/>
</dbReference>
<feature type="transmembrane region" description="Helical" evidence="11">
    <location>
        <begin position="282"/>
        <end position="304"/>
    </location>
</feature>
<evidence type="ECO:0000259" key="13">
    <source>
        <dbReference type="PROSITE" id="PS51371"/>
    </source>
</evidence>
<sequence length="755" mass="80217">MASANNEDRETFYSPLPGNRAGSDDEDEVEPITPPPPPQYPRALELVRTILREETSEDGFGSLNYDPFTSDASLSEARKYTPAKKRILLGYSGRTFWRWAVTAALGIVTGCVAVALSQLTNAIVAHRRARFGGDPGTMRSCILFDCLLACLAAGATTLLAPGAAGSGIPVVKAYLNGVRVRGCLSPKCFLVKFFGTAMAVGAGASLGPEGPLVHLGAMAGSFLTGGVRLRQTMPSFFRTDIDRRDFLSLGSACGFAAAFGAPVGGVLFALEEASSFWDDKLLWRGLVASSLAVFAALALDHGIIGLTKLSHYGLISLGGSDPNVSVELLVLAIPAGLVGGILGGFFVRAWALLERIRRLIAERSYSSRPWRVGARTAEAAFGVGITTLAFLAVAKTTGCVQIHEEDSEGRSHAWTTDSSFAVRFGCDDDEVNELASLWFAPRENVIKKILAGGAFSASSLFYCGCLAFATLLLVFGTALPGGLFLPLIYCGACLGGAAARSTKFENSKRFQAPAQRHLGVLGAVALLAGVQRTTVSLVVIVLEGTGNVHMLLPIVATTVVARFVGNLLSRGFYEVALHSKNIPFLEKHVPSNFDRKFVADVMKVPVVLTRLTTASAASEVLHACSHGAFPVVSSDEGPEDPSKRPLAGLVLREHVAALLAHRRDGRDDRRDRALSSAGWDGPQTPPRRLASGPQPLDLGPVMVRSPYVVYADCPLSRAYRLFVTMGLRHLVVVSHEDNSVAGVVTRADLAGCLHS</sequence>
<feature type="region of interest" description="Disordered" evidence="12">
    <location>
        <begin position="662"/>
        <end position="694"/>
    </location>
</feature>
<feature type="compositionally biased region" description="Basic and acidic residues" evidence="12">
    <location>
        <begin position="1"/>
        <end position="11"/>
    </location>
</feature>
<feature type="region of interest" description="Disordered" evidence="12">
    <location>
        <begin position="1"/>
        <end position="41"/>
    </location>
</feature>
<evidence type="ECO:0000256" key="7">
    <source>
        <dbReference type="ARBA" id="ARBA00023122"/>
    </source>
</evidence>